<dbReference type="InterPro" id="IPR000914">
    <property type="entry name" value="SBP_5_dom"/>
</dbReference>
<dbReference type="GO" id="GO:0015833">
    <property type="term" value="P:peptide transport"/>
    <property type="evidence" value="ECO:0007669"/>
    <property type="project" value="TreeGrafter"/>
</dbReference>
<dbReference type="GO" id="GO:1904680">
    <property type="term" value="F:peptide transmembrane transporter activity"/>
    <property type="evidence" value="ECO:0007669"/>
    <property type="project" value="TreeGrafter"/>
</dbReference>
<evidence type="ECO:0000256" key="2">
    <source>
        <dbReference type="ARBA" id="ARBA00005695"/>
    </source>
</evidence>
<comment type="caution">
    <text evidence="6">The sequence shown here is derived from an EMBL/GenBank/DDBJ whole genome shotgun (WGS) entry which is preliminary data.</text>
</comment>
<evidence type="ECO:0000313" key="7">
    <source>
        <dbReference type="Proteomes" id="UP000295258"/>
    </source>
</evidence>
<accession>A0A4R4UQJ9</accession>
<dbReference type="InterPro" id="IPR039424">
    <property type="entry name" value="SBP_5"/>
</dbReference>
<proteinExistence type="inferred from homology"/>
<dbReference type="Gene3D" id="3.40.190.10">
    <property type="entry name" value="Periplasmic binding protein-like II"/>
    <property type="match status" value="1"/>
</dbReference>
<dbReference type="Pfam" id="PF00496">
    <property type="entry name" value="SBP_bac_5"/>
    <property type="match status" value="1"/>
</dbReference>
<dbReference type="InterPro" id="IPR006311">
    <property type="entry name" value="TAT_signal"/>
</dbReference>
<dbReference type="PIRSF" id="PIRSF002741">
    <property type="entry name" value="MppA"/>
    <property type="match status" value="1"/>
</dbReference>
<protein>
    <submittedName>
        <fullName evidence="6">ABC transporter substrate-binding protein</fullName>
    </submittedName>
</protein>
<keyword evidence="7" id="KW-1185">Reference proteome</keyword>
<keyword evidence="3" id="KW-0813">Transport</keyword>
<comment type="subcellular location">
    <subcellularLocation>
        <location evidence="1">Cell envelope</location>
    </subcellularLocation>
</comment>
<dbReference type="GO" id="GO:0030313">
    <property type="term" value="C:cell envelope"/>
    <property type="evidence" value="ECO:0007669"/>
    <property type="project" value="UniProtKB-SubCell"/>
</dbReference>
<organism evidence="6 7">
    <name type="scientific">Nonomuraea deserti</name>
    <dbReference type="NCBI Taxonomy" id="1848322"/>
    <lineage>
        <taxon>Bacteria</taxon>
        <taxon>Bacillati</taxon>
        <taxon>Actinomycetota</taxon>
        <taxon>Actinomycetes</taxon>
        <taxon>Streptosporangiales</taxon>
        <taxon>Streptosporangiaceae</taxon>
        <taxon>Nonomuraea</taxon>
    </lineage>
</organism>
<dbReference type="CDD" id="cd00995">
    <property type="entry name" value="PBP2_NikA_DppA_OppA_like"/>
    <property type="match status" value="1"/>
</dbReference>
<keyword evidence="4" id="KW-0732">Signal</keyword>
<dbReference type="EMBL" id="SMKO01000178">
    <property type="protein sequence ID" value="TDC94537.1"/>
    <property type="molecule type" value="Genomic_DNA"/>
</dbReference>
<dbReference type="PANTHER" id="PTHR30290">
    <property type="entry name" value="PERIPLASMIC BINDING COMPONENT OF ABC TRANSPORTER"/>
    <property type="match status" value="1"/>
</dbReference>
<reference evidence="6 7" key="1">
    <citation type="submission" date="2019-03" db="EMBL/GenBank/DDBJ databases">
        <title>Draft genome sequences of novel Actinobacteria.</title>
        <authorList>
            <person name="Sahin N."/>
            <person name="Ay H."/>
            <person name="Saygin H."/>
        </authorList>
    </citation>
    <scope>NUCLEOTIDE SEQUENCE [LARGE SCALE GENOMIC DNA]</scope>
    <source>
        <strain evidence="6 7">KC310</strain>
    </source>
</reference>
<dbReference type="PANTHER" id="PTHR30290:SF10">
    <property type="entry name" value="PERIPLASMIC OLIGOPEPTIDE-BINDING PROTEIN-RELATED"/>
    <property type="match status" value="1"/>
</dbReference>
<gene>
    <name evidence="6" type="ORF">E1292_39935</name>
</gene>
<dbReference type="AlphaFoldDB" id="A0A4R4UQJ9"/>
<dbReference type="Proteomes" id="UP000295258">
    <property type="component" value="Unassembled WGS sequence"/>
</dbReference>
<evidence type="ECO:0000256" key="3">
    <source>
        <dbReference type="ARBA" id="ARBA00022448"/>
    </source>
</evidence>
<dbReference type="Gene3D" id="3.10.105.10">
    <property type="entry name" value="Dipeptide-binding Protein, Domain 3"/>
    <property type="match status" value="1"/>
</dbReference>
<sequence length="515" mass="54800">MTATEGVGRRRFLSLLGAGAAGASLPGLVTGCAPGGKGTGPAAGGNRPLSAAFYQAINDLDPHGASAVDEASLLANRQIYDTLVAWDGAKATPGLATSWRQPDETTWEFTLRDGVVFHDGSKLTSADVKASLERLAASDGPQKPLWSTVDTIKAPDPSTITITTKEPVGTLLVNLTLAFILPAAQIGKGDLSRKAIGSGPFAVESFTPSSQLLLKPAPGYWGGASKLAGLRLPYIPESSTRMTSLQNGEVDVTWIIPPDELERLRGVDGVKIESKPGVNYFLTWFNCGRKPFSDPRVRRALLHALDIKTIVSSLYGDAAAVMDAPIPSAVFGHAPQKPYAYDPDLARRELAEAGHGSGIRTSMMWFKDTGPLATELAQSIISAWAKVGVVVEPQQIEKAAWLKRLTALDWDIELQVNTVTTGDADYTLGRLYTSEANRMGYANKELDGLLAKAKATSDQDERKSLYGRACEIIWRDAVGVFPAALAATYGLRSSVAGFVPAANSQPEFRTVSTTG</sequence>
<evidence type="ECO:0000256" key="1">
    <source>
        <dbReference type="ARBA" id="ARBA00004196"/>
    </source>
</evidence>
<evidence type="ECO:0000256" key="4">
    <source>
        <dbReference type="ARBA" id="ARBA00022729"/>
    </source>
</evidence>
<dbReference type="RefSeq" id="WP_132603884.1">
    <property type="nucleotide sequence ID" value="NZ_SMKO01000178.1"/>
</dbReference>
<evidence type="ECO:0000259" key="5">
    <source>
        <dbReference type="Pfam" id="PF00496"/>
    </source>
</evidence>
<feature type="domain" description="Solute-binding protein family 5" evidence="5">
    <location>
        <begin position="91"/>
        <end position="435"/>
    </location>
</feature>
<evidence type="ECO:0000313" key="6">
    <source>
        <dbReference type="EMBL" id="TDC94537.1"/>
    </source>
</evidence>
<dbReference type="SUPFAM" id="SSF53850">
    <property type="entry name" value="Periplasmic binding protein-like II"/>
    <property type="match status" value="1"/>
</dbReference>
<dbReference type="PROSITE" id="PS51318">
    <property type="entry name" value="TAT"/>
    <property type="match status" value="1"/>
</dbReference>
<name>A0A4R4UQJ9_9ACTN</name>
<comment type="similarity">
    <text evidence="2">Belongs to the bacterial solute-binding protein 5 family.</text>
</comment>
<dbReference type="GO" id="GO:0043190">
    <property type="term" value="C:ATP-binding cassette (ABC) transporter complex"/>
    <property type="evidence" value="ECO:0007669"/>
    <property type="project" value="InterPro"/>
</dbReference>
<dbReference type="GO" id="GO:0042597">
    <property type="term" value="C:periplasmic space"/>
    <property type="evidence" value="ECO:0007669"/>
    <property type="project" value="UniProtKB-ARBA"/>
</dbReference>
<dbReference type="InterPro" id="IPR030678">
    <property type="entry name" value="Peptide/Ni-bd"/>
</dbReference>